<dbReference type="RefSeq" id="XP_056748354.1">
    <property type="nucleotide sequence ID" value="XM_056903067.1"/>
</dbReference>
<dbReference type="Proteomes" id="UP001213799">
    <property type="component" value="Unassembled WGS sequence"/>
</dbReference>
<name>A0AAD6GUN2_9EURO</name>
<accession>A0AAD6GUN2</accession>
<evidence type="ECO:0000313" key="1">
    <source>
        <dbReference type="EMBL" id="KAJ5589335.1"/>
    </source>
</evidence>
<sequence length="64" mass="7307">MFIKQKQIPRDRCINLPKCYFGVGDKGRQPPNRATIYDDGKVWVSRVGPSWKHLLPQLNPVSVG</sequence>
<proteinExistence type="predicted"/>
<organism evidence="1 2">
    <name type="scientific">Penicillium hordei</name>
    <dbReference type="NCBI Taxonomy" id="40994"/>
    <lineage>
        <taxon>Eukaryota</taxon>
        <taxon>Fungi</taxon>
        <taxon>Dikarya</taxon>
        <taxon>Ascomycota</taxon>
        <taxon>Pezizomycotina</taxon>
        <taxon>Eurotiomycetes</taxon>
        <taxon>Eurotiomycetidae</taxon>
        <taxon>Eurotiales</taxon>
        <taxon>Aspergillaceae</taxon>
        <taxon>Penicillium</taxon>
    </lineage>
</organism>
<reference evidence="1" key="2">
    <citation type="submission" date="2023-01" db="EMBL/GenBank/DDBJ databases">
        <authorList>
            <person name="Petersen C."/>
        </authorList>
    </citation>
    <scope>NUCLEOTIDE SEQUENCE</scope>
    <source>
        <strain evidence="1">IBT 12815</strain>
    </source>
</reference>
<keyword evidence="2" id="KW-1185">Reference proteome</keyword>
<comment type="caution">
    <text evidence="1">The sequence shown here is derived from an EMBL/GenBank/DDBJ whole genome shotgun (WGS) entry which is preliminary data.</text>
</comment>
<protein>
    <submittedName>
        <fullName evidence="1">Aldo/keto reductase</fullName>
    </submittedName>
</protein>
<reference evidence="1" key="1">
    <citation type="journal article" date="2023" name="IMA Fungus">
        <title>Comparative genomic study of the Penicillium genus elucidates a diverse pangenome and 15 lateral gene transfer events.</title>
        <authorList>
            <person name="Petersen C."/>
            <person name="Sorensen T."/>
            <person name="Nielsen M.R."/>
            <person name="Sondergaard T.E."/>
            <person name="Sorensen J.L."/>
            <person name="Fitzpatrick D.A."/>
            <person name="Frisvad J.C."/>
            <person name="Nielsen K.L."/>
        </authorList>
    </citation>
    <scope>NUCLEOTIDE SEQUENCE</scope>
    <source>
        <strain evidence="1">IBT 12815</strain>
    </source>
</reference>
<dbReference type="AlphaFoldDB" id="A0AAD6GUN2"/>
<dbReference type="GeneID" id="81593309"/>
<evidence type="ECO:0000313" key="2">
    <source>
        <dbReference type="Proteomes" id="UP001213799"/>
    </source>
</evidence>
<dbReference type="EMBL" id="JAQJAE010000006">
    <property type="protein sequence ID" value="KAJ5589335.1"/>
    <property type="molecule type" value="Genomic_DNA"/>
</dbReference>
<gene>
    <name evidence="1" type="ORF">N7537_012013</name>
</gene>